<dbReference type="CDD" id="cd06577">
    <property type="entry name" value="PASTA_pknB"/>
    <property type="match status" value="1"/>
</dbReference>
<keyword evidence="4" id="KW-0645">Protease</keyword>
<protein>
    <submittedName>
        <fullName evidence="17">PASTA domain-containing protein</fullName>
    </submittedName>
</protein>
<evidence type="ECO:0000256" key="10">
    <source>
        <dbReference type="ARBA" id="ARBA00023268"/>
    </source>
</evidence>
<evidence type="ECO:0000256" key="3">
    <source>
        <dbReference type="ARBA" id="ARBA00022645"/>
    </source>
</evidence>
<feature type="region of interest" description="Disordered" evidence="14">
    <location>
        <begin position="823"/>
        <end position="868"/>
    </location>
</feature>
<dbReference type="InterPro" id="IPR036950">
    <property type="entry name" value="PBP_transglycosylase"/>
</dbReference>
<evidence type="ECO:0000256" key="9">
    <source>
        <dbReference type="ARBA" id="ARBA00022984"/>
    </source>
</evidence>
<evidence type="ECO:0000256" key="5">
    <source>
        <dbReference type="ARBA" id="ARBA00022676"/>
    </source>
</evidence>
<dbReference type="PROSITE" id="PS51178">
    <property type="entry name" value="PASTA"/>
    <property type="match status" value="1"/>
</dbReference>
<dbReference type="GO" id="GO:0006508">
    <property type="term" value="P:proteolysis"/>
    <property type="evidence" value="ECO:0007669"/>
    <property type="project" value="UniProtKB-KW"/>
</dbReference>
<keyword evidence="18" id="KW-1185">Reference proteome</keyword>
<dbReference type="FunFam" id="1.10.3810.10:FF:000001">
    <property type="entry name" value="Penicillin-binding protein 1A"/>
    <property type="match status" value="1"/>
</dbReference>
<comment type="similarity">
    <text evidence="2">In the N-terminal section; belongs to the glycosyltransferase 51 family.</text>
</comment>
<evidence type="ECO:0000256" key="6">
    <source>
        <dbReference type="ARBA" id="ARBA00022679"/>
    </source>
</evidence>
<reference evidence="17" key="1">
    <citation type="submission" date="2019-12" db="EMBL/GenBank/DDBJ databases">
        <title>Actinomadura physcomitrii sp. nov., a novel actinomycete isolated from moss [Physcomitrium sphaericum (Ludw) Fuernr].</title>
        <authorList>
            <person name="Zhuang X."/>
        </authorList>
    </citation>
    <scope>NUCLEOTIDE SEQUENCE [LARGE SCALE GENOMIC DNA]</scope>
    <source>
        <strain evidence="17">LD22</strain>
    </source>
</reference>
<feature type="region of interest" description="Disordered" evidence="14">
    <location>
        <begin position="36"/>
        <end position="92"/>
    </location>
</feature>
<dbReference type="InterPro" id="IPR050396">
    <property type="entry name" value="Glycosyltr_51/Transpeptidase"/>
</dbReference>
<organism evidence="17 18">
    <name type="scientific">Actinomadura physcomitrii</name>
    <dbReference type="NCBI Taxonomy" id="2650748"/>
    <lineage>
        <taxon>Bacteria</taxon>
        <taxon>Bacillati</taxon>
        <taxon>Actinomycetota</taxon>
        <taxon>Actinomycetes</taxon>
        <taxon>Streptosporangiales</taxon>
        <taxon>Thermomonosporaceae</taxon>
        <taxon>Actinomadura</taxon>
    </lineage>
</organism>
<evidence type="ECO:0000313" key="18">
    <source>
        <dbReference type="Proteomes" id="UP000462055"/>
    </source>
</evidence>
<dbReference type="AlphaFoldDB" id="A0A6I4MSF1"/>
<dbReference type="GO" id="GO:0071555">
    <property type="term" value="P:cell wall organization"/>
    <property type="evidence" value="ECO:0007669"/>
    <property type="project" value="UniProtKB-KW"/>
</dbReference>
<evidence type="ECO:0000256" key="2">
    <source>
        <dbReference type="ARBA" id="ARBA00007739"/>
    </source>
</evidence>
<evidence type="ECO:0000256" key="14">
    <source>
        <dbReference type="SAM" id="MobiDB-lite"/>
    </source>
</evidence>
<keyword evidence="9" id="KW-0573">Peptidoglycan synthesis</keyword>
<feature type="domain" description="PASTA" evidence="16">
    <location>
        <begin position="785"/>
        <end position="848"/>
    </location>
</feature>
<dbReference type="InterPro" id="IPR001460">
    <property type="entry name" value="PCN-bd_Tpept"/>
</dbReference>
<evidence type="ECO:0000259" key="16">
    <source>
        <dbReference type="PROSITE" id="PS51178"/>
    </source>
</evidence>
<dbReference type="Pfam" id="PF03793">
    <property type="entry name" value="PASTA"/>
    <property type="match status" value="1"/>
</dbReference>
<feature type="compositionally biased region" description="Basic and acidic residues" evidence="14">
    <location>
        <begin position="50"/>
        <end position="60"/>
    </location>
</feature>
<dbReference type="PANTHER" id="PTHR32282">
    <property type="entry name" value="BINDING PROTEIN TRANSPEPTIDASE, PUTATIVE-RELATED"/>
    <property type="match status" value="1"/>
</dbReference>
<dbReference type="Gene3D" id="1.10.3810.10">
    <property type="entry name" value="Biosynthetic peptidoglycan transglycosylase-like"/>
    <property type="match status" value="1"/>
</dbReference>
<dbReference type="Pfam" id="PF00905">
    <property type="entry name" value="Transpeptidase"/>
    <property type="match status" value="1"/>
</dbReference>
<keyword evidence="8" id="KW-0133">Cell shape</keyword>
<dbReference type="SUPFAM" id="SSF56601">
    <property type="entry name" value="beta-lactamase/transpeptidase-like"/>
    <property type="match status" value="1"/>
</dbReference>
<evidence type="ECO:0000256" key="7">
    <source>
        <dbReference type="ARBA" id="ARBA00022801"/>
    </source>
</evidence>
<dbReference type="InterPro" id="IPR005543">
    <property type="entry name" value="PASTA_dom"/>
</dbReference>
<evidence type="ECO:0000313" key="17">
    <source>
        <dbReference type="EMBL" id="MWA06291.1"/>
    </source>
</evidence>
<evidence type="ECO:0000256" key="11">
    <source>
        <dbReference type="ARBA" id="ARBA00023316"/>
    </source>
</evidence>
<gene>
    <name evidence="17" type="ORF">F8568_039300</name>
</gene>
<evidence type="ECO:0000256" key="12">
    <source>
        <dbReference type="ARBA" id="ARBA00034000"/>
    </source>
</evidence>
<dbReference type="GO" id="GO:0008955">
    <property type="term" value="F:peptidoglycan glycosyltransferase activity"/>
    <property type="evidence" value="ECO:0007669"/>
    <property type="project" value="UniProtKB-EC"/>
</dbReference>
<keyword evidence="15" id="KW-0472">Membrane</keyword>
<accession>A0A6I4MSF1</accession>
<dbReference type="GO" id="GO:0008658">
    <property type="term" value="F:penicillin binding"/>
    <property type="evidence" value="ECO:0007669"/>
    <property type="project" value="InterPro"/>
</dbReference>
<dbReference type="EMBL" id="WBMS02000048">
    <property type="protein sequence ID" value="MWA06291.1"/>
    <property type="molecule type" value="Genomic_DNA"/>
</dbReference>
<name>A0A6I4MSF1_9ACTN</name>
<dbReference type="GO" id="GO:0009002">
    <property type="term" value="F:serine-type D-Ala-D-Ala carboxypeptidase activity"/>
    <property type="evidence" value="ECO:0007669"/>
    <property type="project" value="UniProtKB-EC"/>
</dbReference>
<dbReference type="InterPro" id="IPR012338">
    <property type="entry name" value="Beta-lactam/transpept-like"/>
</dbReference>
<dbReference type="Gene3D" id="3.30.10.20">
    <property type="match status" value="1"/>
</dbReference>
<evidence type="ECO:0000256" key="13">
    <source>
        <dbReference type="ARBA" id="ARBA00049902"/>
    </source>
</evidence>
<keyword evidence="6" id="KW-0808">Transferase</keyword>
<keyword evidence="11" id="KW-0961">Cell wall biogenesis/degradation</keyword>
<dbReference type="SUPFAM" id="SSF53955">
    <property type="entry name" value="Lysozyme-like"/>
    <property type="match status" value="1"/>
</dbReference>
<dbReference type="GO" id="GO:0008360">
    <property type="term" value="P:regulation of cell shape"/>
    <property type="evidence" value="ECO:0007669"/>
    <property type="project" value="UniProtKB-KW"/>
</dbReference>
<dbReference type="InterPro" id="IPR001264">
    <property type="entry name" value="Glyco_trans_51"/>
</dbReference>
<dbReference type="PANTHER" id="PTHR32282:SF33">
    <property type="entry name" value="PEPTIDOGLYCAN GLYCOSYLTRANSFERASE"/>
    <property type="match status" value="1"/>
</dbReference>
<dbReference type="Pfam" id="PF00912">
    <property type="entry name" value="Transgly"/>
    <property type="match status" value="1"/>
</dbReference>
<comment type="caution">
    <text evidence="17">The sequence shown here is derived from an EMBL/GenBank/DDBJ whole genome shotgun (WGS) entry which is preliminary data.</text>
</comment>
<dbReference type="GO" id="GO:0009252">
    <property type="term" value="P:peptidoglycan biosynthetic process"/>
    <property type="evidence" value="ECO:0007669"/>
    <property type="project" value="UniProtKB-KW"/>
</dbReference>
<evidence type="ECO:0000256" key="1">
    <source>
        <dbReference type="ARBA" id="ARBA00007090"/>
    </source>
</evidence>
<evidence type="ECO:0000256" key="4">
    <source>
        <dbReference type="ARBA" id="ARBA00022670"/>
    </source>
</evidence>
<dbReference type="SMART" id="SM00740">
    <property type="entry name" value="PASTA"/>
    <property type="match status" value="1"/>
</dbReference>
<proteinExistence type="inferred from homology"/>
<dbReference type="Proteomes" id="UP000462055">
    <property type="component" value="Unassembled WGS sequence"/>
</dbReference>
<comment type="similarity">
    <text evidence="1">In the C-terminal section; belongs to the transpeptidase family.</text>
</comment>
<keyword evidence="10" id="KW-0511">Multifunctional enzyme</keyword>
<keyword evidence="3" id="KW-0121">Carboxypeptidase</keyword>
<comment type="catalytic activity">
    <reaction evidence="12">
        <text>Preferential cleavage: (Ac)2-L-Lys-D-Ala-|-D-Ala. Also transpeptidation of peptidyl-alanyl moieties that are N-acyl substituents of D-alanine.</text>
        <dbReference type="EC" id="3.4.16.4"/>
    </reaction>
</comment>
<keyword evidence="15" id="KW-0812">Transmembrane</keyword>
<dbReference type="InterPro" id="IPR023346">
    <property type="entry name" value="Lysozyme-like_dom_sf"/>
</dbReference>
<keyword evidence="5" id="KW-0328">Glycosyltransferase</keyword>
<keyword evidence="15" id="KW-1133">Transmembrane helix</keyword>
<feature type="transmembrane region" description="Helical" evidence="15">
    <location>
        <begin position="112"/>
        <end position="131"/>
    </location>
</feature>
<keyword evidence="7" id="KW-0378">Hydrolase</keyword>
<comment type="catalytic activity">
    <reaction evidence="13">
        <text>[GlcNAc-(1-&gt;4)-Mur2Ac(oyl-L-Ala-gamma-D-Glu-L-Lys-D-Ala-D-Ala)](n)-di-trans,octa-cis-undecaprenyl diphosphate + beta-D-GlcNAc-(1-&gt;4)-Mur2Ac(oyl-L-Ala-gamma-D-Glu-L-Lys-D-Ala-D-Ala)-di-trans,octa-cis-undecaprenyl diphosphate = [GlcNAc-(1-&gt;4)-Mur2Ac(oyl-L-Ala-gamma-D-Glu-L-Lys-D-Ala-D-Ala)](n+1)-di-trans,octa-cis-undecaprenyl diphosphate + di-trans,octa-cis-undecaprenyl diphosphate + H(+)</text>
        <dbReference type="Rhea" id="RHEA:23708"/>
        <dbReference type="Rhea" id="RHEA-COMP:9602"/>
        <dbReference type="Rhea" id="RHEA-COMP:9603"/>
        <dbReference type="ChEBI" id="CHEBI:15378"/>
        <dbReference type="ChEBI" id="CHEBI:58405"/>
        <dbReference type="ChEBI" id="CHEBI:60033"/>
        <dbReference type="ChEBI" id="CHEBI:78435"/>
        <dbReference type="EC" id="2.4.99.28"/>
    </reaction>
</comment>
<sequence>MTWEYGCSTWFGRPPAAVWTPRRSCGPFPGYSAIVSERGNGGRGTADPADPGRKIPDGVVRRKSPVYSERVPNGAGDGGGNGNGNRSPVRRRRRLLTASTTRAEKLRALRGLGLLGGVAGLLIALLVLPTACTAGVNARDSARWFDSAPADLDTSGVPQRSRILAADGSTLATFFYQNRVDVPLDAIAPIARKAVVAIEDSRFYEHGAIDAQGTLRALVSDLGNGEVTQGGSGITQQYVKNLLLTQADSAAERNAAKEISAARKIRELRYAVAVEQRYSKDEILRRYLNIAYYGAGAYGIEAASRRYFSKHASQLDLAEAALLAGVVRYPYAYDPTRHPEAARERRDTVLERMADLGYITRATAAATERQPVRLKVQDVKSGCVTSSAPFFCDYVQREILANPVFGATPATRERLLKRGGLTIRTTLDRRAQKAAQRAVDAAVPAKNSAHKAAAEAMVEPGTGRIKAMVVDRRLGSDKVRGKTWINFAADADHGSSIGMQAGSTFKAFTLAAALDQGLPFGTRLMAPKEFTPVGYRDCKGRRVGDPSASLHNAGDGEGGKPFSIVTGTQHSVNTFFLALEKKVGLCPTVKMAEKLGMRQATGAPLQQYPSFTLGINQVSPVRLAAAYAAFGARGRYCSPIAITQITDAAGHRLKVPSAHCGQAIGKETADAVNYVLSGVLTKGTAAGQGIGRPAAGKTGTVDDFSAAWFAGYTPDLASAVWVGDPRGGYKHPMTDLCMDGRCYGPVYGATIPAPIWHRSMVGALAGTPASPFVRPPSRFFSKGSGEESAKLPDVRGMKVEDAAAKLRGAGFEVRIGGAVKSDYPKGTVAEVSPSSARPGGTVTLRPSKGAGGPKRRDEAGGPRRGIPG</sequence>
<evidence type="ECO:0000256" key="8">
    <source>
        <dbReference type="ARBA" id="ARBA00022960"/>
    </source>
</evidence>
<dbReference type="Gene3D" id="3.40.710.10">
    <property type="entry name" value="DD-peptidase/beta-lactamase superfamily"/>
    <property type="match status" value="1"/>
</dbReference>
<evidence type="ECO:0000256" key="15">
    <source>
        <dbReference type="SAM" id="Phobius"/>
    </source>
</evidence>
<dbReference type="GO" id="GO:0030288">
    <property type="term" value="C:outer membrane-bounded periplasmic space"/>
    <property type="evidence" value="ECO:0007669"/>
    <property type="project" value="TreeGrafter"/>
</dbReference>